<proteinExistence type="predicted"/>
<organism evidence="2 3">
    <name type="scientific">Pseudomonas mandelii</name>
    <dbReference type="NCBI Taxonomy" id="75612"/>
    <lineage>
        <taxon>Bacteria</taxon>
        <taxon>Pseudomonadati</taxon>
        <taxon>Pseudomonadota</taxon>
        <taxon>Gammaproteobacteria</taxon>
        <taxon>Pseudomonadales</taxon>
        <taxon>Pseudomonadaceae</taxon>
        <taxon>Pseudomonas</taxon>
    </lineage>
</organism>
<reference evidence="2 3" key="1">
    <citation type="journal article" date="2019" name="Environ. Microbiol.">
        <title>Species interactions and distinct microbial communities in high Arctic permafrost affected cryosols are associated with the CH4 and CO2 gas fluxes.</title>
        <authorList>
            <person name="Altshuler I."/>
            <person name="Hamel J."/>
            <person name="Turney S."/>
            <person name="Magnuson E."/>
            <person name="Levesque R."/>
            <person name="Greer C."/>
            <person name="Whyte L.G."/>
        </authorList>
    </citation>
    <scope>NUCLEOTIDE SEQUENCE [LARGE SCALE GENOMIC DNA]</scope>
    <source>
        <strain evidence="2 3">OWC5</strain>
    </source>
</reference>
<gene>
    <name evidence="2" type="ORF">EAH74_19775</name>
</gene>
<protein>
    <submittedName>
        <fullName evidence="2">Uncharacterized protein</fullName>
    </submittedName>
</protein>
<dbReference type="EMBL" id="RCZA01000008">
    <property type="protein sequence ID" value="TPG82227.1"/>
    <property type="molecule type" value="Genomic_DNA"/>
</dbReference>
<comment type="caution">
    <text evidence="2">The sequence shown here is derived from an EMBL/GenBank/DDBJ whole genome shotgun (WGS) entry which is preliminary data.</text>
</comment>
<feature type="region of interest" description="Disordered" evidence="1">
    <location>
        <begin position="1"/>
        <end position="39"/>
    </location>
</feature>
<evidence type="ECO:0000256" key="1">
    <source>
        <dbReference type="SAM" id="MobiDB-lite"/>
    </source>
</evidence>
<dbReference type="AlphaFoldDB" id="A0A502I5P6"/>
<sequence length="68" mass="7719">MAAGQSTSMSTDPPPSRASSLPHWVCSDHKKPTGIKKRRHPGSAFINPLFFFLSFHHIPQRFQLRFAE</sequence>
<feature type="compositionally biased region" description="Polar residues" evidence="1">
    <location>
        <begin position="1"/>
        <end position="11"/>
    </location>
</feature>
<accession>A0A502I5P6</accession>
<evidence type="ECO:0000313" key="2">
    <source>
        <dbReference type="EMBL" id="TPG82227.1"/>
    </source>
</evidence>
<name>A0A502I5P6_9PSED</name>
<dbReference type="Proteomes" id="UP000320914">
    <property type="component" value="Unassembled WGS sequence"/>
</dbReference>
<evidence type="ECO:0000313" key="3">
    <source>
        <dbReference type="Proteomes" id="UP000320914"/>
    </source>
</evidence>